<dbReference type="InterPro" id="IPR050300">
    <property type="entry name" value="GDXG_lipolytic_enzyme"/>
</dbReference>
<dbReference type="PROSITE" id="PS01173">
    <property type="entry name" value="LIPASE_GDXG_HIS"/>
    <property type="match status" value="1"/>
</dbReference>
<evidence type="ECO:0000256" key="2">
    <source>
        <dbReference type="ARBA" id="ARBA00022801"/>
    </source>
</evidence>
<name>A0A2G4SS95_RHIZD</name>
<dbReference type="GeneID" id="35439929"/>
<dbReference type="InterPro" id="IPR002168">
    <property type="entry name" value="Lipase_GDXG_HIS_AS"/>
</dbReference>
<feature type="domain" description="Alpha/beta hydrolase fold-3" evidence="3">
    <location>
        <begin position="168"/>
        <end position="377"/>
    </location>
</feature>
<dbReference type="Pfam" id="PF07859">
    <property type="entry name" value="Abhydrolase_3"/>
    <property type="match status" value="1"/>
</dbReference>
<reference evidence="4 5" key="1">
    <citation type="journal article" date="2016" name="Proc. Natl. Acad. Sci. U.S.A.">
        <title>Lipid metabolic changes in an early divergent fungus govern the establishment of a mutualistic symbiosis with endobacteria.</title>
        <authorList>
            <person name="Lastovetsky O.A."/>
            <person name="Gaspar M.L."/>
            <person name="Mondo S.J."/>
            <person name="LaButti K.M."/>
            <person name="Sandor L."/>
            <person name="Grigoriev I.V."/>
            <person name="Henry S.A."/>
            <person name="Pawlowska T.E."/>
        </authorList>
    </citation>
    <scope>NUCLEOTIDE SEQUENCE [LARGE SCALE GENOMIC DNA]</scope>
    <source>
        <strain evidence="4 5">ATCC 52813</strain>
    </source>
</reference>
<accession>A0A2G4SS95</accession>
<evidence type="ECO:0000313" key="5">
    <source>
        <dbReference type="Proteomes" id="UP000242254"/>
    </source>
</evidence>
<keyword evidence="2" id="KW-0378">Hydrolase</keyword>
<gene>
    <name evidence="4" type="ORF">RHIMIDRAFT_238324</name>
</gene>
<dbReference type="PANTHER" id="PTHR48081:SF8">
    <property type="entry name" value="ALPHA_BETA HYDROLASE FOLD-3 DOMAIN-CONTAINING PROTEIN-RELATED"/>
    <property type="match status" value="1"/>
</dbReference>
<dbReference type="PANTHER" id="PTHR48081">
    <property type="entry name" value="AB HYDROLASE SUPERFAMILY PROTEIN C4A8.06C"/>
    <property type="match status" value="1"/>
</dbReference>
<dbReference type="STRING" id="1340429.A0A2G4SS95"/>
<keyword evidence="5" id="KW-1185">Reference proteome</keyword>
<dbReference type="GO" id="GO:0016787">
    <property type="term" value="F:hydrolase activity"/>
    <property type="evidence" value="ECO:0007669"/>
    <property type="project" value="UniProtKB-KW"/>
</dbReference>
<evidence type="ECO:0000313" key="4">
    <source>
        <dbReference type="EMBL" id="PHZ11657.1"/>
    </source>
</evidence>
<proteinExistence type="inferred from homology"/>
<dbReference type="SUPFAM" id="SSF53474">
    <property type="entry name" value="alpha/beta-Hydrolases"/>
    <property type="match status" value="1"/>
</dbReference>
<dbReference type="InterPro" id="IPR013094">
    <property type="entry name" value="AB_hydrolase_3"/>
</dbReference>
<evidence type="ECO:0000259" key="3">
    <source>
        <dbReference type="Pfam" id="PF07859"/>
    </source>
</evidence>
<comment type="similarity">
    <text evidence="1">Belongs to the 'GDXG' lipolytic enzyme family.</text>
</comment>
<protein>
    <recommendedName>
        <fullName evidence="3">Alpha/beta hydrolase fold-3 domain-containing protein</fullName>
    </recommendedName>
</protein>
<dbReference type="AlphaFoldDB" id="A0A2G4SS95"/>
<dbReference type="InterPro" id="IPR029058">
    <property type="entry name" value="AB_hydrolase_fold"/>
</dbReference>
<dbReference type="Gene3D" id="3.40.50.1820">
    <property type="entry name" value="alpha/beta hydrolase"/>
    <property type="match status" value="1"/>
</dbReference>
<dbReference type="EMBL" id="KZ303851">
    <property type="protein sequence ID" value="PHZ11657.1"/>
    <property type="molecule type" value="Genomic_DNA"/>
</dbReference>
<organism evidence="4 5">
    <name type="scientific">Rhizopus microsporus ATCC 52813</name>
    <dbReference type="NCBI Taxonomy" id="1340429"/>
    <lineage>
        <taxon>Eukaryota</taxon>
        <taxon>Fungi</taxon>
        <taxon>Fungi incertae sedis</taxon>
        <taxon>Mucoromycota</taxon>
        <taxon>Mucoromycotina</taxon>
        <taxon>Mucoromycetes</taxon>
        <taxon>Mucorales</taxon>
        <taxon>Mucorineae</taxon>
        <taxon>Rhizopodaceae</taxon>
        <taxon>Rhizopus</taxon>
    </lineage>
</organism>
<dbReference type="RefSeq" id="XP_023465365.1">
    <property type="nucleotide sequence ID" value="XM_023608939.1"/>
</dbReference>
<dbReference type="Proteomes" id="UP000242254">
    <property type="component" value="Unassembled WGS sequence"/>
</dbReference>
<evidence type="ECO:0000256" key="1">
    <source>
        <dbReference type="ARBA" id="ARBA00010515"/>
    </source>
</evidence>
<sequence length="401" mass="44966">MSALTKTCTVKGCCIEEIVLTTSVAAAATAFPLITVAQEVCRTAYWLPRSLVRIASDIWSHVQSRPRIPTWDIQTTIIIGFMQAFRSNNASCSIAYWRLCTDSVRIFGLIKTASIEPISVPIRPRGLCGILKKMDEEEKNDRTLYAEWVSAILPNISNYYGTENEKIVLYFHGGGYCMMSAQTHRVLTTKISQATGRRVLAVNYRLAPETKFPGALYDAVQTFLWLISKEGGFKAENISVMGDSAGGGLCLSSMLYLRDHGLPLPESAVLLSPFVDLTYSYSSWDDCVMYDYLAPRPNHEMTVNPLVLYLESPDFATHPYVSPIYADHFDHLPPILIQSGGCESLRDEIVALENKISKSKTTKVRHEVYKDMMHVFQAFPFAKSAEAIENIGQWTRINFLK</sequence>